<protein>
    <recommendedName>
        <fullName evidence="2">histidine kinase</fullName>
        <ecNumber evidence="2">2.7.13.3</ecNumber>
    </recommendedName>
</protein>
<dbReference type="AlphaFoldDB" id="A0A3A4RAL5"/>
<dbReference type="GO" id="GO:0000155">
    <property type="term" value="F:phosphorelay sensor kinase activity"/>
    <property type="evidence" value="ECO:0007669"/>
    <property type="project" value="InterPro"/>
</dbReference>
<evidence type="ECO:0000313" key="8">
    <source>
        <dbReference type="EMBL" id="RJP62068.1"/>
    </source>
</evidence>
<accession>A0A3A4RAL5</accession>
<dbReference type="EMBL" id="QZJZ01000005">
    <property type="protein sequence ID" value="RJP62068.1"/>
    <property type="molecule type" value="Genomic_DNA"/>
</dbReference>
<dbReference type="SMART" id="SM00387">
    <property type="entry name" value="HATPase_c"/>
    <property type="match status" value="1"/>
</dbReference>
<evidence type="ECO:0000259" key="6">
    <source>
        <dbReference type="PROSITE" id="PS50110"/>
    </source>
</evidence>
<dbReference type="Gene3D" id="1.10.287.130">
    <property type="match status" value="1"/>
</dbReference>
<name>A0A3A4RAL5_9BACT</name>
<dbReference type="CDD" id="cd00130">
    <property type="entry name" value="PAS"/>
    <property type="match status" value="1"/>
</dbReference>
<evidence type="ECO:0000313" key="9">
    <source>
        <dbReference type="Proteomes" id="UP000266426"/>
    </source>
</evidence>
<evidence type="ECO:0000259" key="7">
    <source>
        <dbReference type="PROSITE" id="PS50112"/>
    </source>
</evidence>
<dbReference type="SUPFAM" id="SSF55874">
    <property type="entry name" value="ATPase domain of HSP90 chaperone/DNA topoisomerase II/histidine kinase"/>
    <property type="match status" value="1"/>
</dbReference>
<keyword evidence="3 4" id="KW-0597">Phosphoprotein</keyword>
<feature type="domain" description="PAS" evidence="7">
    <location>
        <begin position="188"/>
        <end position="233"/>
    </location>
</feature>
<evidence type="ECO:0000259" key="5">
    <source>
        <dbReference type="PROSITE" id="PS50109"/>
    </source>
</evidence>
<dbReference type="Pfam" id="PF00072">
    <property type="entry name" value="Response_reg"/>
    <property type="match status" value="1"/>
</dbReference>
<dbReference type="InterPro" id="IPR001789">
    <property type="entry name" value="Sig_transdc_resp-reg_receiver"/>
</dbReference>
<dbReference type="SMART" id="SM00091">
    <property type="entry name" value="PAS"/>
    <property type="match status" value="1"/>
</dbReference>
<dbReference type="Gene3D" id="3.30.565.10">
    <property type="entry name" value="Histidine kinase-like ATPase, C-terminal domain"/>
    <property type="match status" value="1"/>
</dbReference>
<comment type="caution">
    <text evidence="8">The sequence shown here is derived from an EMBL/GenBank/DDBJ whole genome shotgun (WGS) entry which is preliminary data.</text>
</comment>
<sequence length="680" mass="74964">MNKILSQEILERRNRAFRVLYDTVIQVNSSPDEQVYSILCGNLRLICDADAALLFSFDKAARAISLEAVSVEGSTGAPPSKNQQLRGIPLPEKVLALYSEQTITKIMDVKDSLISVLPNSCWYCSFQSNNECLYYTLTLKKETDITGFAIIRRPSGKPLKMKDMVDTFLGLAGVIIQRKNAIDALNLSNKWFQTLLHSSPVGIILVNGNKEIVEINSAALELVSKKRDDIIGQKCSVLMCEDVTHRCPIFDEGKRVNTAEREIKHADGYSIPILKNVIPIEINHERYLVESFMDIREHKKMKEELMRARQLESIGVLAGGIAHDFNNLLTAILGNIDLALNANLSSEEMREILQGAKKASLNAKKLSSQFLTFAKGGNPIKESVSLEEIVRDSATFVLKGSAIKCEFDIEQNISPVNADKGQINQVIHNLILNAMQAMPDGGIIYVTLKNETISNNDPSGLQPGSYVHISIQDTGIGINPENLSKIFDPYFTTKEFGSGLGLSTTYSIVKKHGGAMSVKSELGTGTIFTIHLPCAARPCAHQPESLPAEKKTYYGTGKILVMDDEDMVRELLESALTTLGYKVTATRDGKEALEVFKNAWDNSQPFDLVIMDLTIPGGMGGKETITRLKREYPQARAIVSSGYSNDPVMADHTAYGFSGMVVKPFDIHDLSATIHNVINN</sequence>
<dbReference type="SMART" id="SM00448">
    <property type="entry name" value="REC"/>
    <property type="match status" value="1"/>
</dbReference>
<comment type="catalytic activity">
    <reaction evidence="1">
        <text>ATP + protein L-histidine = ADP + protein N-phospho-L-histidine.</text>
        <dbReference type="EC" id="2.7.13.3"/>
    </reaction>
</comment>
<dbReference type="Pfam" id="PF00512">
    <property type="entry name" value="HisKA"/>
    <property type="match status" value="1"/>
</dbReference>
<dbReference type="Pfam" id="PF13426">
    <property type="entry name" value="PAS_9"/>
    <property type="match status" value="1"/>
</dbReference>
<evidence type="ECO:0000256" key="2">
    <source>
        <dbReference type="ARBA" id="ARBA00012438"/>
    </source>
</evidence>
<gene>
    <name evidence="8" type="ORF">C4541_00615</name>
</gene>
<dbReference type="PROSITE" id="PS50109">
    <property type="entry name" value="HIS_KIN"/>
    <property type="match status" value="1"/>
</dbReference>
<dbReference type="SUPFAM" id="SSF47384">
    <property type="entry name" value="Homodimeric domain of signal transducing histidine kinase"/>
    <property type="match status" value="1"/>
</dbReference>
<dbReference type="NCBIfam" id="TIGR00229">
    <property type="entry name" value="sensory_box"/>
    <property type="match status" value="1"/>
</dbReference>
<dbReference type="PANTHER" id="PTHR43065:SF42">
    <property type="entry name" value="TWO-COMPONENT SENSOR PPRA"/>
    <property type="match status" value="1"/>
</dbReference>
<dbReference type="InterPro" id="IPR004358">
    <property type="entry name" value="Sig_transdc_His_kin-like_C"/>
</dbReference>
<feature type="modified residue" description="4-aspartylphosphate" evidence="4">
    <location>
        <position position="612"/>
    </location>
</feature>
<dbReference type="EC" id="2.7.13.3" evidence="2"/>
<evidence type="ECO:0000256" key="1">
    <source>
        <dbReference type="ARBA" id="ARBA00000085"/>
    </source>
</evidence>
<dbReference type="Gene3D" id="3.30.450.20">
    <property type="entry name" value="PAS domain"/>
    <property type="match status" value="1"/>
</dbReference>
<dbReference type="SUPFAM" id="SSF52172">
    <property type="entry name" value="CheY-like"/>
    <property type="match status" value="1"/>
</dbReference>
<dbReference type="Gene3D" id="3.40.50.2300">
    <property type="match status" value="1"/>
</dbReference>
<dbReference type="InterPro" id="IPR035965">
    <property type="entry name" value="PAS-like_dom_sf"/>
</dbReference>
<dbReference type="InterPro" id="IPR005467">
    <property type="entry name" value="His_kinase_dom"/>
</dbReference>
<evidence type="ECO:0000256" key="4">
    <source>
        <dbReference type="PROSITE-ProRule" id="PRU00169"/>
    </source>
</evidence>
<reference evidence="8 9" key="1">
    <citation type="journal article" date="2017" name="ISME J.">
        <title>Energy and carbon metabolisms in a deep terrestrial subsurface fluid microbial community.</title>
        <authorList>
            <person name="Momper L."/>
            <person name="Jungbluth S.P."/>
            <person name="Lee M.D."/>
            <person name="Amend J.P."/>
        </authorList>
    </citation>
    <scope>NUCLEOTIDE SEQUENCE [LARGE SCALE GENOMIC DNA]</scope>
    <source>
        <strain evidence="8">SURF_26</strain>
    </source>
</reference>
<dbReference type="PROSITE" id="PS50110">
    <property type="entry name" value="RESPONSE_REGULATORY"/>
    <property type="match status" value="1"/>
</dbReference>
<proteinExistence type="predicted"/>
<feature type="domain" description="Response regulatory" evidence="6">
    <location>
        <begin position="558"/>
        <end position="678"/>
    </location>
</feature>
<dbReference type="PANTHER" id="PTHR43065">
    <property type="entry name" value="SENSOR HISTIDINE KINASE"/>
    <property type="match status" value="1"/>
</dbReference>
<dbReference type="SMART" id="SM00388">
    <property type="entry name" value="HisKA"/>
    <property type="match status" value="1"/>
</dbReference>
<dbReference type="PROSITE" id="PS50112">
    <property type="entry name" value="PAS"/>
    <property type="match status" value="1"/>
</dbReference>
<organism evidence="8 9">
    <name type="scientific">Candidatus Auribacter fodinae</name>
    <dbReference type="NCBI Taxonomy" id="2093366"/>
    <lineage>
        <taxon>Bacteria</taxon>
        <taxon>Pseudomonadati</taxon>
        <taxon>Candidatus Auribacterota</taxon>
        <taxon>Candidatus Auribacteria</taxon>
        <taxon>Candidatus Auribacterales</taxon>
        <taxon>Candidatus Auribacteraceae</taxon>
        <taxon>Candidatus Auribacter</taxon>
    </lineage>
</organism>
<dbReference type="Proteomes" id="UP000266426">
    <property type="component" value="Unassembled WGS sequence"/>
</dbReference>
<dbReference type="InterPro" id="IPR036097">
    <property type="entry name" value="HisK_dim/P_sf"/>
</dbReference>
<dbReference type="CDD" id="cd00082">
    <property type="entry name" value="HisKA"/>
    <property type="match status" value="1"/>
</dbReference>
<dbReference type="InterPro" id="IPR003594">
    <property type="entry name" value="HATPase_dom"/>
</dbReference>
<evidence type="ECO:0000256" key="3">
    <source>
        <dbReference type="ARBA" id="ARBA00022553"/>
    </source>
</evidence>
<dbReference type="Pfam" id="PF02518">
    <property type="entry name" value="HATPase_c"/>
    <property type="match status" value="1"/>
</dbReference>
<feature type="domain" description="Histidine kinase" evidence="5">
    <location>
        <begin position="320"/>
        <end position="536"/>
    </location>
</feature>
<dbReference type="InterPro" id="IPR003661">
    <property type="entry name" value="HisK_dim/P_dom"/>
</dbReference>
<dbReference type="SUPFAM" id="SSF55785">
    <property type="entry name" value="PYP-like sensor domain (PAS domain)"/>
    <property type="match status" value="1"/>
</dbReference>
<dbReference type="InterPro" id="IPR011006">
    <property type="entry name" value="CheY-like_superfamily"/>
</dbReference>
<dbReference type="PRINTS" id="PR00344">
    <property type="entry name" value="BCTRLSENSOR"/>
</dbReference>
<dbReference type="InterPro" id="IPR000014">
    <property type="entry name" value="PAS"/>
</dbReference>
<dbReference type="InterPro" id="IPR036890">
    <property type="entry name" value="HATPase_C_sf"/>
</dbReference>